<dbReference type="InterPro" id="IPR015807">
    <property type="entry name" value="His-tRNA-ligase"/>
</dbReference>
<evidence type="ECO:0000256" key="6">
    <source>
        <dbReference type="ARBA" id="ARBA00022917"/>
    </source>
</evidence>
<sequence length="431" mass="47791">MIHAPRGIKDRVPPEEDQFLSLVSIAERYLQQAGFKKVGLPIFESSSLFTRSIGVETDIVEKEMYLFEDKGGEHFALRPEGTASLLRLAIQHHLIEPARITRLSYQGPMFRHERPQAGRLRQFHQVGAEILGSITPQDNIDLLVVIDSLARKLNLPGTTLFINNMGCAQCRPVFRKALVEYLSNNQSGLCTTCQKRTGTNPLRVLDCKVPDCQPIIEKAPSIIDFLCEISRSHYEEVCSGLRNLSIPFTVNHRLVRGLDYYTETTFEFVSNALGSQSTWAAGGQYDGLIGQLEGPDVSGAGFAIGVERLALLAEKAGTLPAPPTYSQDVSLLPLGENAIPLVQRLIRDSREAGISATGIFGATKIKQGFKQAERDGSRFLLIVGEDEIAKQELLLKDLLTSEQISLPLFPLTRLIEHIRTVRNQEKVSPVF</sequence>
<keyword evidence="5 9" id="KW-0067">ATP-binding</keyword>
<dbReference type="InterPro" id="IPR033656">
    <property type="entry name" value="HisRS_anticodon"/>
</dbReference>
<comment type="subunit">
    <text evidence="2 9">Homodimer.</text>
</comment>
<keyword evidence="3 9" id="KW-0436">Ligase</keyword>
<evidence type="ECO:0000256" key="5">
    <source>
        <dbReference type="ARBA" id="ARBA00022840"/>
    </source>
</evidence>
<dbReference type="Pfam" id="PF03129">
    <property type="entry name" value="HGTP_anticodon"/>
    <property type="match status" value="1"/>
</dbReference>
<dbReference type="HOGENOM" id="CLU_025113_1_1_0"/>
<feature type="binding site" evidence="10">
    <location>
        <begin position="80"/>
        <end position="82"/>
    </location>
    <ligand>
        <name>L-histidine</name>
        <dbReference type="ChEBI" id="CHEBI:57595"/>
    </ligand>
</feature>
<evidence type="ECO:0000256" key="8">
    <source>
        <dbReference type="ARBA" id="ARBA00047639"/>
    </source>
</evidence>
<dbReference type="PANTHER" id="PTHR43707">
    <property type="entry name" value="HISTIDYL-TRNA SYNTHETASE"/>
    <property type="match status" value="1"/>
</dbReference>
<dbReference type="HAMAP" id="MF_00127">
    <property type="entry name" value="His_tRNA_synth"/>
    <property type="match status" value="1"/>
</dbReference>
<dbReference type="EC" id="6.1.1.21" evidence="9"/>
<feature type="domain" description="Aminoacyl-transfer RNA synthetases class-II family profile" evidence="11">
    <location>
        <begin position="22"/>
        <end position="333"/>
    </location>
</feature>
<keyword evidence="9" id="KW-0963">Cytoplasm</keyword>
<dbReference type="InterPro" id="IPR004154">
    <property type="entry name" value="Anticodon-bd"/>
</dbReference>
<dbReference type="GO" id="GO:0004821">
    <property type="term" value="F:histidine-tRNA ligase activity"/>
    <property type="evidence" value="ECO:0007669"/>
    <property type="project" value="UniProtKB-UniRule"/>
</dbReference>
<evidence type="ECO:0000256" key="10">
    <source>
        <dbReference type="PIRSR" id="PIRSR001549-1"/>
    </source>
</evidence>
<dbReference type="SUPFAM" id="SSF52954">
    <property type="entry name" value="Class II aaRS ABD-related"/>
    <property type="match status" value="1"/>
</dbReference>
<evidence type="ECO:0000256" key="4">
    <source>
        <dbReference type="ARBA" id="ARBA00022741"/>
    </source>
</evidence>
<dbReference type="STRING" id="1162668.LFE_0744"/>
<comment type="similarity">
    <text evidence="1 9">Belongs to the class-II aminoacyl-tRNA synthetase family.</text>
</comment>
<dbReference type="Gene3D" id="3.30.930.10">
    <property type="entry name" value="Bira Bifunctional Protein, Domain 2"/>
    <property type="match status" value="1"/>
</dbReference>
<protein>
    <recommendedName>
        <fullName evidence="9">Histidine--tRNA ligase</fullName>
        <ecNumber evidence="9">6.1.1.21</ecNumber>
    </recommendedName>
    <alternativeName>
        <fullName evidence="9">Histidyl-tRNA synthetase</fullName>
        <shortName evidence="9">HisRS</shortName>
    </alternativeName>
</protein>
<dbReference type="Gene3D" id="3.40.50.800">
    <property type="entry name" value="Anticodon-binding domain"/>
    <property type="match status" value="1"/>
</dbReference>
<dbReference type="eggNOG" id="COG0124">
    <property type="taxonomic scope" value="Bacteria"/>
</dbReference>
<keyword evidence="7 9" id="KW-0030">Aminoacyl-tRNA synthetase</keyword>
<dbReference type="InterPro" id="IPR036621">
    <property type="entry name" value="Anticodon-bd_dom_sf"/>
</dbReference>
<dbReference type="GO" id="GO:0006427">
    <property type="term" value="P:histidyl-tRNA aminoacylation"/>
    <property type="evidence" value="ECO:0007669"/>
    <property type="project" value="UniProtKB-UniRule"/>
</dbReference>
<dbReference type="InterPro" id="IPR004516">
    <property type="entry name" value="HisRS/HisZ"/>
</dbReference>
<feature type="binding site" evidence="10">
    <location>
        <position position="256"/>
    </location>
    <ligand>
        <name>L-histidine</name>
        <dbReference type="ChEBI" id="CHEBI:57595"/>
    </ligand>
</feature>
<proteinExistence type="inferred from homology"/>
<reference evidence="12 13" key="1">
    <citation type="journal article" date="2012" name="J. Bacteriol.">
        <title>Complete Genome Sequence of Leptospirillum ferrooxidans Strain C2-3, Isolated from a Fresh Volcanic Ash Deposit on the Island of Miyake, Japan.</title>
        <authorList>
            <person name="Fujimura R."/>
            <person name="Sato Y."/>
            <person name="Nishizawa T."/>
            <person name="Oshima K."/>
            <person name="Kim S.-W."/>
            <person name="Hattori M."/>
            <person name="Kamijo T."/>
            <person name="Ohta H."/>
        </authorList>
    </citation>
    <scope>NUCLEOTIDE SEQUENCE [LARGE SCALE GENOMIC DNA]</scope>
    <source>
        <strain evidence="12 13">C2-3</strain>
    </source>
</reference>
<evidence type="ECO:0000259" key="11">
    <source>
        <dbReference type="PROSITE" id="PS50862"/>
    </source>
</evidence>
<dbReference type="OrthoDB" id="9800814at2"/>
<evidence type="ECO:0000313" key="13">
    <source>
        <dbReference type="Proteomes" id="UP000007382"/>
    </source>
</evidence>
<keyword evidence="13" id="KW-1185">Reference proteome</keyword>
<feature type="binding site" evidence="10">
    <location>
        <position position="129"/>
    </location>
    <ligand>
        <name>L-histidine</name>
        <dbReference type="ChEBI" id="CHEBI:57595"/>
    </ligand>
</feature>
<dbReference type="KEGG" id="lfc:LFE_0744"/>
<dbReference type="PROSITE" id="PS50862">
    <property type="entry name" value="AA_TRNA_LIGASE_II"/>
    <property type="match status" value="1"/>
</dbReference>
<evidence type="ECO:0000313" key="12">
    <source>
        <dbReference type="EMBL" id="BAM06459.1"/>
    </source>
</evidence>
<comment type="catalytic activity">
    <reaction evidence="8 9">
        <text>tRNA(His) + L-histidine + ATP = L-histidyl-tRNA(His) + AMP + diphosphate + H(+)</text>
        <dbReference type="Rhea" id="RHEA:17313"/>
        <dbReference type="Rhea" id="RHEA-COMP:9665"/>
        <dbReference type="Rhea" id="RHEA-COMP:9689"/>
        <dbReference type="ChEBI" id="CHEBI:15378"/>
        <dbReference type="ChEBI" id="CHEBI:30616"/>
        <dbReference type="ChEBI" id="CHEBI:33019"/>
        <dbReference type="ChEBI" id="CHEBI:57595"/>
        <dbReference type="ChEBI" id="CHEBI:78442"/>
        <dbReference type="ChEBI" id="CHEBI:78527"/>
        <dbReference type="ChEBI" id="CHEBI:456215"/>
        <dbReference type="EC" id="6.1.1.21"/>
    </reaction>
</comment>
<dbReference type="SUPFAM" id="SSF55681">
    <property type="entry name" value="Class II aaRS and biotin synthetases"/>
    <property type="match status" value="1"/>
</dbReference>
<reference evidence="13" key="2">
    <citation type="submission" date="2012-03" db="EMBL/GenBank/DDBJ databases">
        <title>The complete genome sequence of the pioneer microbe on fresh volcanic deposit, Leptospirillum ferrooxidans strain C2-3.</title>
        <authorList>
            <person name="Fujimura R."/>
            <person name="Sato Y."/>
            <person name="Nishizawa T."/>
            <person name="Nanba K."/>
            <person name="Oshima K."/>
            <person name="Hattori M."/>
            <person name="Kamijo T."/>
            <person name="Ohta H."/>
        </authorList>
    </citation>
    <scope>NUCLEOTIDE SEQUENCE [LARGE SCALE GENOMIC DNA]</scope>
    <source>
        <strain evidence="13">C2-3</strain>
    </source>
</reference>
<dbReference type="InterPro" id="IPR045864">
    <property type="entry name" value="aa-tRNA-synth_II/BPL/LPL"/>
</dbReference>
<dbReference type="CDD" id="cd00773">
    <property type="entry name" value="HisRS-like_core"/>
    <property type="match status" value="1"/>
</dbReference>
<dbReference type="CDD" id="cd00859">
    <property type="entry name" value="HisRS_anticodon"/>
    <property type="match status" value="1"/>
</dbReference>
<keyword evidence="6 9" id="KW-0648">Protein biosynthesis</keyword>
<dbReference type="GO" id="GO:0005524">
    <property type="term" value="F:ATP binding"/>
    <property type="evidence" value="ECO:0007669"/>
    <property type="project" value="UniProtKB-UniRule"/>
</dbReference>
<dbReference type="InterPro" id="IPR006195">
    <property type="entry name" value="aa-tRNA-synth_II"/>
</dbReference>
<accession>I0IMG0</accession>
<dbReference type="Pfam" id="PF13393">
    <property type="entry name" value="tRNA-synt_His"/>
    <property type="match status" value="1"/>
</dbReference>
<comment type="subcellular location">
    <subcellularLocation>
        <location evidence="9">Cytoplasm</location>
    </subcellularLocation>
</comment>
<dbReference type="AlphaFoldDB" id="I0IMG0"/>
<dbReference type="GO" id="GO:0005737">
    <property type="term" value="C:cytoplasm"/>
    <property type="evidence" value="ECO:0007669"/>
    <property type="project" value="UniProtKB-SubCell"/>
</dbReference>
<evidence type="ECO:0000256" key="9">
    <source>
        <dbReference type="HAMAP-Rule" id="MF_00127"/>
    </source>
</evidence>
<dbReference type="RefSeq" id="WP_014448951.1">
    <property type="nucleotide sequence ID" value="NC_017094.1"/>
</dbReference>
<keyword evidence="4 9" id="KW-0547">Nucleotide-binding</keyword>
<evidence type="ECO:0000256" key="2">
    <source>
        <dbReference type="ARBA" id="ARBA00011738"/>
    </source>
</evidence>
<dbReference type="Proteomes" id="UP000007382">
    <property type="component" value="Chromosome"/>
</dbReference>
<dbReference type="PATRIC" id="fig|1162668.3.peg.875"/>
<feature type="binding site" evidence="10">
    <location>
        <begin position="260"/>
        <end position="261"/>
    </location>
    <ligand>
        <name>L-histidine</name>
        <dbReference type="ChEBI" id="CHEBI:57595"/>
    </ligand>
</feature>
<evidence type="ECO:0000256" key="7">
    <source>
        <dbReference type="ARBA" id="ARBA00023146"/>
    </source>
</evidence>
<dbReference type="PANTHER" id="PTHR43707:SF1">
    <property type="entry name" value="HISTIDINE--TRNA LIGASE, MITOCHONDRIAL-RELATED"/>
    <property type="match status" value="1"/>
</dbReference>
<name>I0IMG0_LEPFC</name>
<dbReference type="PIRSF" id="PIRSF001549">
    <property type="entry name" value="His-tRNA_synth"/>
    <property type="match status" value="1"/>
</dbReference>
<dbReference type="EMBL" id="AP012342">
    <property type="protein sequence ID" value="BAM06459.1"/>
    <property type="molecule type" value="Genomic_DNA"/>
</dbReference>
<feature type="binding site" evidence="10">
    <location>
        <position position="125"/>
    </location>
    <ligand>
        <name>L-histidine</name>
        <dbReference type="ChEBI" id="CHEBI:57595"/>
    </ligand>
</feature>
<evidence type="ECO:0000256" key="3">
    <source>
        <dbReference type="ARBA" id="ARBA00022598"/>
    </source>
</evidence>
<feature type="binding site" evidence="10">
    <location>
        <position position="111"/>
    </location>
    <ligand>
        <name>L-histidine</name>
        <dbReference type="ChEBI" id="CHEBI:57595"/>
    </ligand>
</feature>
<gene>
    <name evidence="9" type="primary">hisS</name>
    <name evidence="12" type="ordered locus">LFE_0744</name>
</gene>
<organism evidence="12 13">
    <name type="scientific">Leptospirillum ferrooxidans (strain C2-3)</name>
    <dbReference type="NCBI Taxonomy" id="1162668"/>
    <lineage>
        <taxon>Bacteria</taxon>
        <taxon>Pseudomonadati</taxon>
        <taxon>Nitrospirota</taxon>
        <taxon>Nitrospiria</taxon>
        <taxon>Nitrospirales</taxon>
        <taxon>Nitrospiraceae</taxon>
        <taxon>Leptospirillum</taxon>
    </lineage>
</organism>
<evidence type="ECO:0000256" key="1">
    <source>
        <dbReference type="ARBA" id="ARBA00008226"/>
    </source>
</evidence>
<dbReference type="InterPro" id="IPR041715">
    <property type="entry name" value="HisRS-like_core"/>
</dbReference>
<dbReference type="NCBIfam" id="TIGR00442">
    <property type="entry name" value="hisS"/>
    <property type="match status" value="1"/>
</dbReference>